<comment type="caution">
    <text evidence="5">The sequence shown here is derived from an EMBL/GenBank/DDBJ whole genome shotgun (WGS) entry which is preliminary data.</text>
</comment>
<dbReference type="OrthoDB" id="5780965at2759"/>
<evidence type="ECO:0000313" key="5">
    <source>
        <dbReference type="EMBL" id="EYC14769.1"/>
    </source>
</evidence>
<dbReference type="GO" id="GO:0004445">
    <property type="term" value="F:inositol-polyphosphate 5-phosphatase activity"/>
    <property type="evidence" value="ECO:0007669"/>
    <property type="project" value="UniProtKB-EC"/>
</dbReference>
<sequence>MEEFIGLTFRPLAVLRGLQRVLSLSKKQIKGSVFFKSGDGVSGSTCVTFQLLHISNAVLQRKVLESANEMILRAMKTFCKRLTERASAHPLEESHGSIADGLLCGGSTATCDTLRRTVSAIEFRRESQNDISSGCVLRIERKRFDYFNQKKLLNDWKSYLEDDREAANFKQLHELPINFPPTYPWSENPDESEVMMKTRAPAWCDRVLMNANAYEVVKRGNPSYSSFGRDVCTGDHKGDVSKKQLGENHLPRILEIPEKKLRKVLVSISSTATPLHQVSHVG</sequence>
<dbReference type="STRING" id="53326.A0A016UHC4"/>
<comment type="similarity">
    <text evidence="3">Belongs to the inositol 1,4,5-trisphosphate 5-phosphatase type I family.</text>
</comment>
<evidence type="ECO:0000256" key="2">
    <source>
        <dbReference type="ARBA" id="ARBA00022801"/>
    </source>
</evidence>
<evidence type="ECO:0000313" key="6">
    <source>
        <dbReference type="Proteomes" id="UP000024635"/>
    </source>
</evidence>
<dbReference type="AlphaFoldDB" id="A0A016UHC4"/>
<evidence type="ECO:0000259" key="4">
    <source>
        <dbReference type="SMART" id="SM00128"/>
    </source>
</evidence>
<dbReference type="Pfam" id="PF22669">
    <property type="entry name" value="Exo_endo_phos2"/>
    <property type="match status" value="1"/>
</dbReference>
<evidence type="ECO:0000256" key="1">
    <source>
        <dbReference type="ARBA" id="ARBA00012997"/>
    </source>
</evidence>
<gene>
    <name evidence="5" type="primary">Acey_s0039.g145</name>
    <name evidence="5" type="ORF">Y032_0039g145</name>
</gene>
<dbReference type="InterPro" id="IPR036691">
    <property type="entry name" value="Endo/exonu/phosph_ase_sf"/>
</dbReference>
<proteinExistence type="inferred from homology"/>
<dbReference type="InterPro" id="IPR000300">
    <property type="entry name" value="IPPc"/>
</dbReference>
<accession>A0A016UHC4</accession>
<dbReference type="PANTHER" id="PTHR12997">
    <property type="entry name" value="TYPE I INOSITOL-1,4,5-TRISPHOSPHATE 5-PHOSPHATASE"/>
    <property type="match status" value="1"/>
</dbReference>
<feature type="domain" description="Inositol polyphosphate-related phosphatase" evidence="4">
    <location>
        <begin position="10"/>
        <end position="241"/>
    </location>
</feature>
<name>A0A016UHC4_9BILA</name>
<dbReference type="PANTHER" id="PTHR12997:SF2">
    <property type="entry name" value="INOSITOL POLYPHOSPHATE-5-PHOSPHATASE A"/>
    <property type="match status" value="1"/>
</dbReference>
<dbReference type="InterPro" id="IPR039737">
    <property type="entry name" value="INPP5A"/>
</dbReference>
<dbReference type="Proteomes" id="UP000024635">
    <property type="component" value="Unassembled WGS sequence"/>
</dbReference>
<dbReference type="SMART" id="SM00128">
    <property type="entry name" value="IPPc"/>
    <property type="match status" value="1"/>
</dbReference>
<reference evidence="6" key="1">
    <citation type="journal article" date="2015" name="Nat. Genet.">
        <title>The genome and transcriptome of the zoonotic hookworm Ancylostoma ceylanicum identify infection-specific gene families.</title>
        <authorList>
            <person name="Schwarz E.M."/>
            <person name="Hu Y."/>
            <person name="Antoshechkin I."/>
            <person name="Miller M.M."/>
            <person name="Sternberg P.W."/>
            <person name="Aroian R.V."/>
        </authorList>
    </citation>
    <scope>NUCLEOTIDE SEQUENCE</scope>
    <source>
        <strain evidence="6">HY135</strain>
    </source>
</reference>
<dbReference type="EC" id="3.1.3.56" evidence="1"/>
<dbReference type="GO" id="GO:0046856">
    <property type="term" value="P:phosphatidylinositol dephosphorylation"/>
    <property type="evidence" value="ECO:0007669"/>
    <property type="project" value="InterPro"/>
</dbReference>
<evidence type="ECO:0000256" key="3">
    <source>
        <dbReference type="ARBA" id="ARBA00023599"/>
    </source>
</evidence>
<keyword evidence="2" id="KW-0378">Hydrolase</keyword>
<dbReference type="SUPFAM" id="SSF56219">
    <property type="entry name" value="DNase I-like"/>
    <property type="match status" value="1"/>
</dbReference>
<protein>
    <recommendedName>
        <fullName evidence="1">inositol-polyphosphate 5-phosphatase</fullName>
        <ecNumber evidence="1">3.1.3.56</ecNumber>
    </recommendedName>
</protein>
<organism evidence="5 6">
    <name type="scientific">Ancylostoma ceylanicum</name>
    <dbReference type="NCBI Taxonomy" id="53326"/>
    <lineage>
        <taxon>Eukaryota</taxon>
        <taxon>Metazoa</taxon>
        <taxon>Ecdysozoa</taxon>
        <taxon>Nematoda</taxon>
        <taxon>Chromadorea</taxon>
        <taxon>Rhabditida</taxon>
        <taxon>Rhabditina</taxon>
        <taxon>Rhabditomorpha</taxon>
        <taxon>Strongyloidea</taxon>
        <taxon>Ancylostomatidae</taxon>
        <taxon>Ancylostomatinae</taxon>
        <taxon>Ancylostoma</taxon>
    </lineage>
</organism>
<dbReference type="Gene3D" id="3.60.10.10">
    <property type="entry name" value="Endonuclease/exonuclease/phosphatase"/>
    <property type="match status" value="1"/>
</dbReference>
<dbReference type="EMBL" id="JARK01001375">
    <property type="protein sequence ID" value="EYC14769.1"/>
    <property type="molecule type" value="Genomic_DNA"/>
</dbReference>
<keyword evidence="6" id="KW-1185">Reference proteome</keyword>